<feature type="non-terminal residue" evidence="4">
    <location>
        <position position="1228"/>
    </location>
</feature>
<proteinExistence type="predicted"/>
<dbReference type="AlphaFoldDB" id="A0AAW0WTL7"/>
<evidence type="ECO:0000313" key="5">
    <source>
        <dbReference type="Proteomes" id="UP001445076"/>
    </source>
</evidence>
<feature type="region of interest" description="Disordered" evidence="2">
    <location>
        <begin position="1112"/>
        <end position="1136"/>
    </location>
</feature>
<organism evidence="4 5">
    <name type="scientific">Cherax quadricarinatus</name>
    <name type="common">Australian red claw crayfish</name>
    <dbReference type="NCBI Taxonomy" id="27406"/>
    <lineage>
        <taxon>Eukaryota</taxon>
        <taxon>Metazoa</taxon>
        <taxon>Ecdysozoa</taxon>
        <taxon>Arthropoda</taxon>
        <taxon>Crustacea</taxon>
        <taxon>Multicrustacea</taxon>
        <taxon>Malacostraca</taxon>
        <taxon>Eumalacostraca</taxon>
        <taxon>Eucarida</taxon>
        <taxon>Decapoda</taxon>
        <taxon>Pleocyemata</taxon>
        <taxon>Astacidea</taxon>
        <taxon>Parastacoidea</taxon>
        <taxon>Parastacidae</taxon>
        <taxon>Cherax</taxon>
    </lineage>
</organism>
<reference evidence="4 5" key="1">
    <citation type="journal article" date="2024" name="BMC Genomics">
        <title>Genome assembly of redclaw crayfish (Cherax quadricarinatus) provides insights into its immune adaptation and hypoxia tolerance.</title>
        <authorList>
            <person name="Liu Z."/>
            <person name="Zheng J."/>
            <person name="Li H."/>
            <person name="Fang K."/>
            <person name="Wang S."/>
            <person name="He J."/>
            <person name="Zhou D."/>
            <person name="Weng S."/>
            <person name="Chi M."/>
            <person name="Gu Z."/>
            <person name="He J."/>
            <person name="Li F."/>
            <person name="Wang M."/>
        </authorList>
    </citation>
    <scope>NUCLEOTIDE SEQUENCE [LARGE SCALE GENOMIC DNA]</scope>
    <source>
        <strain evidence="4">ZL_2023a</strain>
    </source>
</reference>
<comment type="caution">
    <text evidence="4">The sequence shown here is derived from an EMBL/GenBank/DDBJ whole genome shotgun (WGS) entry which is preliminary data.</text>
</comment>
<dbReference type="PANTHER" id="PTHR23167:SF46">
    <property type="entry name" value="EPS15 HOMOLOGY DOMAIN CONTAINING PROTEIN-BINDING PROTEIN 1, ISOFORM F"/>
    <property type="match status" value="1"/>
</dbReference>
<evidence type="ECO:0000256" key="1">
    <source>
        <dbReference type="SAM" id="Coils"/>
    </source>
</evidence>
<dbReference type="InterPro" id="IPR050540">
    <property type="entry name" value="F-actin_Monoox_Mical"/>
</dbReference>
<accession>A0AAW0WTL7</accession>
<feature type="region of interest" description="Disordered" evidence="2">
    <location>
        <begin position="820"/>
        <end position="891"/>
    </location>
</feature>
<dbReference type="PANTHER" id="PTHR23167">
    <property type="entry name" value="CALPONIN HOMOLOGY DOMAIN-CONTAINING PROTEIN DDB_G0272472-RELATED"/>
    <property type="match status" value="1"/>
</dbReference>
<dbReference type="SMART" id="SM01203">
    <property type="entry name" value="DUF3585"/>
    <property type="match status" value="1"/>
</dbReference>
<feature type="domain" description="BMERB" evidence="3">
    <location>
        <begin position="1123"/>
        <end position="1228"/>
    </location>
</feature>
<dbReference type="InterPro" id="IPR022735">
    <property type="entry name" value="bMERB_dom"/>
</dbReference>
<sequence>KANNEESSDITISNLSTECLNKFEEYVDACVASTSSETMVKGKIFHIMHAMESMEQVDLESVSQEIATDPYISSGVTFIDSQKITSNEDPFLVIQCESEEISGKSCRTLDDQILKLKSSRLNIPQILIHAPSDEMLAVTDGSFLQEECISLPDDEESTFRCSKDCLEAFEKDESELYCTSDVEDIPVCSLAEEEMLRALMYASAEEGTQEFIDVFVISKSQCQLPERVQAKPKYIEKDPLFAAVVEQEMVYSMTDFKYDLVNLDKTEGKDENEDLEENEIAALFCEGKETYAKETEEQQLPVFTASVGELCVKDPEIPNNKKDMDISNKIFAVPNVETEDKSIVFSAAVKELFKDVPKMLSNMNDVNVPDLMDAVQNIELKTPMSEKDERCNIDENMSLKQNCFQPKFQPEQEIQCDVLKFLGDKTAEPVANKIRSVEYNELNKYNSKESVPATVIDVNMECDAMSDFCWISNASSEAVQDSFMNIDQMNIPLIDASNSQANSLDSRIYKDSVCPCYPALEKTSSTLLLSRAESVESQSSGSVGRDVISVNNAAVLQYWATVMKEKRNIGNFGAIADFSLPEDKNTKYTGSIPIPRGSCHSKESKEIANLYRRDISPEGSIVYFLSCSPDSVFDGKDFQLPLEEEEEDWLQELENIREEDGAFDSEFEFGEMELELDTKNFVWEKLSPECVDKIRGDRKNMESNFKIKTGASSVMPEKEEIQVENEVPKQRGWFLDGIRHTTQGLYNLLFYGQTPGVKKAERIPVTEGIVVTEWTKMTGEGIHQICPVEVGDDCKNLEKHSVKDFLSVASDNTQEENFMPADAVNGGVRPKISSANDESETHLHTSQGTSGVQCLPDGPAQTAHGISQSDLKTDHNGQDSVTTFAEETSPEEEDVLLMAQVAGISHLETSDRAALHLLLTKRPSSRHEELKERARHLLEQARREAQSRPGPQRSLSKEEEERQAHLRERARRLIAEAKQGVVSPPLLKSSAHTQTQDHSHDDADDVNDEWCPAGRASPSYEENGNSIIMTSVRDERKMALSNSSSIAAVTTTSSTTVSAPSAFPTTISPTQVQSSSALPPAWNSSGSIGGNNEGVREFRAPKLQSFKNILDRMSPDKENTPHSPRASPDKQTCESSRYLQNELESLEREQHQIDEQAARLEKRLRKIMELSTRSDDEERLMQQWFTLVNKKNALIRRQMQLNILEKEENLERRFELLNRELRAILAIE</sequence>
<name>A0AAW0WTL7_CHEQU</name>
<feature type="region of interest" description="Disordered" evidence="2">
    <location>
        <begin position="1068"/>
        <end position="1094"/>
    </location>
</feature>
<gene>
    <name evidence="4" type="ORF">OTU49_007928</name>
</gene>
<evidence type="ECO:0000259" key="3">
    <source>
        <dbReference type="PROSITE" id="PS51848"/>
    </source>
</evidence>
<keyword evidence="5" id="KW-1185">Reference proteome</keyword>
<dbReference type="Proteomes" id="UP001445076">
    <property type="component" value="Unassembled WGS sequence"/>
</dbReference>
<feature type="region of interest" description="Disordered" evidence="2">
    <location>
        <begin position="978"/>
        <end position="1009"/>
    </location>
</feature>
<feature type="compositionally biased region" description="Basic and acidic residues" evidence="2">
    <location>
        <begin position="955"/>
        <end position="966"/>
    </location>
</feature>
<evidence type="ECO:0000313" key="4">
    <source>
        <dbReference type="EMBL" id="KAK8730780.1"/>
    </source>
</evidence>
<dbReference type="PROSITE" id="PS51848">
    <property type="entry name" value="BMERB"/>
    <property type="match status" value="1"/>
</dbReference>
<feature type="region of interest" description="Disordered" evidence="2">
    <location>
        <begin position="940"/>
        <end position="966"/>
    </location>
</feature>
<dbReference type="Pfam" id="PF12130">
    <property type="entry name" value="bMERB_dom"/>
    <property type="match status" value="1"/>
</dbReference>
<feature type="compositionally biased region" description="Polar residues" evidence="2">
    <location>
        <begin position="1068"/>
        <end position="1077"/>
    </location>
</feature>
<feature type="non-terminal residue" evidence="4">
    <location>
        <position position="1"/>
    </location>
</feature>
<dbReference type="EMBL" id="JARKIK010000063">
    <property type="protein sequence ID" value="KAK8730780.1"/>
    <property type="molecule type" value="Genomic_DNA"/>
</dbReference>
<feature type="coiled-coil region" evidence="1">
    <location>
        <begin position="1136"/>
        <end position="1166"/>
    </location>
</feature>
<keyword evidence="1" id="KW-0175">Coiled coil</keyword>
<evidence type="ECO:0000256" key="2">
    <source>
        <dbReference type="SAM" id="MobiDB-lite"/>
    </source>
</evidence>
<protein>
    <recommendedName>
        <fullName evidence="3">BMERB domain-containing protein</fullName>
    </recommendedName>
</protein>